<dbReference type="PROSITE" id="PS52016">
    <property type="entry name" value="TONB_DEPENDENT_REC_3"/>
    <property type="match status" value="1"/>
</dbReference>
<evidence type="ECO:0000256" key="10">
    <source>
        <dbReference type="PROSITE-ProRule" id="PRU01360"/>
    </source>
</evidence>
<dbReference type="AlphaFoldDB" id="A0A1B1YRB9"/>
<gene>
    <name evidence="14" type="ORF">PG2T_03460</name>
</gene>
<dbReference type="NCBIfam" id="TIGR01783">
    <property type="entry name" value="TonB-siderophor"/>
    <property type="match status" value="1"/>
</dbReference>
<dbReference type="Proteomes" id="UP000092952">
    <property type="component" value="Chromosome"/>
</dbReference>
<comment type="subcellular location">
    <subcellularLocation>
        <location evidence="1 10">Cell outer membrane</location>
        <topology evidence="1 10">Multi-pass membrane protein</topology>
    </subcellularLocation>
</comment>
<dbReference type="GO" id="GO:0015891">
    <property type="term" value="P:siderophore transport"/>
    <property type="evidence" value="ECO:0007669"/>
    <property type="project" value="InterPro"/>
</dbReference>
<dbReference type="InterPro" id="IPR036942">
    <property type="entry name" value="Beta-barrel_TonB_sf"/>
</dbReference>
<proteinExistence type="inferred from homology"/>
<keyword evidence="6 11" id="KW-0798">TonB box</keyword>
<keyword evidence="3 10" id="KW-0813">Transport</keyword>
<organism evidence="14 15">
    <name type="scientific">Immundisolibacter cernigliae</name>
    <dbReference type="NCBI Taxonomy" id="1810504"/>
    <lineage>
        <taxon>Bacteria</taxon>
        <taxon>Pseudomonadati</taxon>
        <taxon>Pseudomonadota</taxon>
        <taxon>Gammaproteobacteria</taxon>
        <taxon>Immundisolibacterales</taxon>
        <taxon>Immundisolibacteraceae</taxon>
        <taxon>Immundisolibacter</taxon>
    </lineage>
</organism>
<evidence type="ECO:0000313" key="14">
    <source>
        <dbReference type="EMBL" id="ANX03338.1"/>
    </source>
</evidence>
<dbReference type="Gene3D" id="2.40.170.20">
    <property type="entry name" value="TonB-dependent receptor, beta-barrel domain"/>
    <property type="match status" value="1"/>
</dbReference>
<keyword evidence="9 10" id="KW-0998">Cell outer membrane</keyword>
<evidence type="ECO:0000259" key="12">
    <source>
        <dbReference type="Pfam" id="PF00593"/>
    </source>
</evidence>
<accession>A0A1B1YRB9</accession>
<reference evidence="15" key="1">
    <citation type="submission" date="2016-03" db="EMBL/GenBank/DDBJ databases">
        <title>Complete genome sequence of Solimmundus cernigliae, representing a novel lineage of polycyclic aromatic hydrocarbon degraders within the Gammaproteobacteria.</title>
        <authorList>
            <person name="Singleton D.R."/>
            <person name="Dickey A.N."/>
            <person name="Scholl E.H."/>
            <person name="Wright F.A."/>
            <person name="Aitken M.D."/>
        </authorList>
    </citation>
    <scope>NUCLEOTIDE SEQUENCE [LARGE SCALE GENOMIC DNA]</scope>
    <source>
        <strain evidence="15">TR3.2</strain>
    </source>
</reference>
<dbReference type="KEGG" id="gbi:PG2T_03460"/>
<evidence type="ECO:0000256" key="4">
    <source>
        <dbReference type="ARBA" id="ARBA00022452"/>
    </source>
</evidence>
<dbReference type="InParanoid" id="A0A1B1YRB9"/>
<sequence length="698" mass="77437">MLLAPIGALAANETTLPQITVQDDRLDDTPEGYQGGTTRVGKTDQLAKDVPQAVTIVSQQLIEETNANTLKEALRHVSGLTFNAGEGGRIGDNMMLRGFYSFGDLYLDGIRDVAQYNRETFNLEQVDVLRGSAAMLFGRGQAGGVINQASKQPLAENRNEVALTGGTDTYRRGTADINYVLGQHVATRINIMKTDAGSTRDHVESEREGVAPSIAFGLGTDHRLTLAHYYLKTDNTPDYGVPYFELRPLDVPKDRFYGTTDDYERNRTNISTATYEFSITPDGRLRSVLRHADYTRDLWGVAPRLAAGATSASIANGTAIVNRNRQARGGEEKTWTSQTDFTTKFSTGRFEHEALIGLELLDEEAGRWSYNAIAGSVAPPTTVGNPDASPLLPASYGNRVKNGVVTYEGFTWAPYVQDMVQIMPGWKLFAGARWDDLDADYSTGAQVEYGEWSYRAGVSHQPTDFQHYYFAWSDSFNPTSDLYQFTPTTAVFPAERSRTLELGAKWELLEGDLSLRAAVYRTEKAWERNTDIETAANNPLLTRERHTSGFELEGAGRLSERWELFAGLALMSPRIDEARPGGNPNVEGVRPRNAPNYTYNLWTTYKLDHGWKIGGGVEAKGERLAYGIGGGSASITPNKVPSYQRWDAMVAYEQRRYEIRLNVLNAFDKRYYESVYENGGHVVPGTGRAVQLVTELKF</sequence>
<evidence type="ECO:0000256" key="1">
    <source>
        <dbReference type="ARBA" id="ARBA00004571"/>
    </source>
</evidence>
<evidence type="ECO:0000256" key="7">
    <source>
        <dbReference type="ARBA" id="ARBA00023136"/>
    </source>
</evidence>
<dbReference type="GO" id="GO:0038023">
    <property type="term" value="F:signaling receptor activity"/>
    <property type="evidence" value="ECO:0007669"/>
    <property type="project" value="InterPro"/>
</dbReference>
<evidence type="ECO:0000256" key="6">
    <source>
        <dbReference type="ARBA" id="ARBA00023077"/>
    </source>
</evidence>
<keyword evidence="7 10" id="KW-0472">Membrane</keyword>
<evidence type="ECO:0000256" key="3">
    <source>
        <dbReference type="ARBA" id="ARBA00022448"/>
    </source>
</evidence>
<dbReference type="InterPro" id="IPR010105">
    <property type="entry name" value="TonB_sidphr_rcpt"/>
</dbReference>
<keyword evidence="4 10" id="KW-1134">Transmembrane beta strand</keyword>
<dbReference type="Pfam" id="PF00593">
    <property type="entry name" value="TonB_dep_Rec_b-barrel"/>
    <property type="match status" value="1"/>
</dbReference>
<dbReference type="Gene3D" id="2.170.130.10">
    <property type="entry name" value="TonB-dependent receptor, plug domain"/>
    <property type="match status" value="1"/>
</dbReference>
<evidence type="ECO:0008006" key="16">
    <source>
        <dbReference type="Google" id="ProtNLM"/>
    </source>
</evidence>
<dbReference type="PANTHER" id="PTHR32552:SF83">
    <property type="entry name" value="BLR3904 PROTEIN"/>
    <property type="match status" value="1"/>
</dbReference>
<dbReference type="GO" id="GO:0015344">
    <property type="term" value="F:siderophore uptake transmembrane transporter activity"/>
    <property type="evidence" value="ECO:0007669"/>
    <property type="project" value="TreeGrafter"/>
</dbReference>
<name>A0A1B1YRB9_9GAMM</name>
<evidence type="ECO:0000313" key="15">
    <source>
        <dbReference type="Proteomes" id="UP000092952"/>
    </source>
</evidence>
<dbReference type="Pfam" id="PF07715">
    <property type="entry name" value="Plug"/>
    <property type="match status" value="1"/>
</dbReference>
<evidence type="ECO:0000256" key="9">
    <source>
        <dbReference type="ARBA" id="ARBA00023237"/>
    </source>
</evidence>
<dbReference type="SUPFAM" id="SSF56935">
    <property type="entry name" value="Porins"/>
    <property type="match status" value="1"/>
</dbReference>
<evidence type="ECO:0000259" key="13">
    <source>
        <dbReference type="Pfam" id="PF07715"/>
    </source>
</evidence>
<dbReference type="STRING" id="1810504.PG2T_03460"/>
<dbReference type="EMBL" id="CP014671">
    <property type="protein sequence ID" value="ANX03338.1"/>
    <property type="molecule type" value="Genomic_DNA"/>
</dbReference>
<dbReference type="GO" id="GO:0009279">
    <property type="term" value="C:cell outer membrane"/>
    <property type="evidence" value="ECO:0007669"/>
    <property type="project" value="UniProtKB-SubCell"/>
</dbReference>
<feature type="domain" description="TonB-dependent receptor plug" evidence="13">
    <location>
        <begin position="48"/>
        <end position="145"/>
    </location>
</feature>
<evidence type="ECO:0000256" key="11">
    <source>
        <dbReference type="RuleBase" id="RU003357"/>
    </source>
</evidence>
<keyword evidence="8" id="KW-0675">Receptor</keyword>
<protein>
    <recommendedName>
        <fullName evidence="16">TonB-dependent receptor</fullName>
    </recommendedName>
</protein>
<dbReference type="FunCoup" id="A0A1B1YRB9">
    <property type="interactions" value="101"/>
</dbReference>
<evidence type="ECO:0000256" key="8">
    <source>
        <dbReference type="ARBA" id="ARBA00023170"/>
    </source>
</evidence>
<feature type="domain" description="TonB-dependent receptor-like beta-barrel" evidence="12">
    <location>
        <begin position="218"/>
        <end position="665"/>
    </location>
</feature>
<evidence type="ECO:0000256" key="5">
    <source>
        <dbReference type="ARBA" id="ARBA00022692"/>
    </source>
</evidence>
<dbReference type="InterPro" id="IPR037066">
    <property type="entry name" value="Plug_dom_sf"/>
</dbReference>
<dbReference type="InterPro" id="IPR039426">
    <property type="entry name" value="TonB-dep_rcpt-like"/>
</dbReference>
<dbReference type="InterPro" id="IPR012910">
    <property type="entry name" value="Plug_dom"/>
</dbReference>
<dbReference type="PANTHER" id="PTHR32552">
    <property type="entry name" value="FERRICHROME IRON RECEPTOR-RELATED"/>
    <property type="match status" value="1"/>
</dbReference>
<evidence type="ECO:0000256" key="2">
    <source>
        <dbReference type="ARBA" id="ARBA00009810"/>
    </source>
</evidence>
<comment type="similarity">
    <text evidence="2 10 11">Belongs to the TonB-dependent receptor family.</text>
</comment>
<keyword evidence="5 10" id="KW-0812">Transmembrane</keyword>
<keyword evidence="15" id="KW-1185">Reference proteome</keyword>
<dbReference type="InterPro" id="IPR000531">
    <property type="entry name" value="Beta-barrel_TonB"/>
</dbReference>
<dbReference type="CDD" id="cd01347">
    <property type="entry name" value="ligand_gated_channel"/>
    <property type="match status" value="1"/>
</dbReference>